<dbReference type="EMBL" id="CP144751">
    <property type="protein sequence ID" value="WVZ84877.1"/>
    <property type="molecule type" value="Genomic_DNA"/>
</dbReference>
<evidence type="ECO:0000313" key="3">
    <source>
        <dbReference type="EMBL" id="WVZ84878.1"/>
    </source>
</evidence>
<sequence>MPMSLHTERRSSFMKWLCTFLKGPKPGEPNRRRPQVTDGEEEDSLWQQPIKPKNDLPRNDNEELDRAIAVSCRGCQTPKRPKPQG</sequence>
<organism evidence="3 4">
    <name type="scientific">Paspalum notatum var. saurae</name>
    <dbReference type="NCBI Taxonomy" id="547442"/>
    <lineage>
        <taxon>Eukaryota</taxon>
        <taxon>Viridiplantae</taxon>
        <taxon>Streptophyta</taxon>
        <taxon>Embryophyta</taxon>
        <taxon>Tracheophyta</taxon>
        <taxon>Spermatophyta</taxon>
        <taxon>Magnoliopsida</taxon>
        <taxon>Liliopsida</taxon>
        <taxon>Poales</taxon>
        <taxon>Poaceae</taxon>
        <taxon>PACMAD clade</taxon>
        <taxon>Panicoideae</taxon>
        <taxon>Andropogonodae</taxon>
        <taxon>Paspaleae</taxon>
        <taxon>Paspalinae</taxon>
        <taxon>Paspalum</taxon>
    </lineage>
</organism>
<dbReference type="EMBL" id="CP144751">
    <property type="protein sequence ID" value="WVZ84878.1"/>
    <property type="molecule type" value="Genomic_DNA"/>
</dbReference>
<proteinExistence type="predicted"/>
<protein>
    <submittedName>
        <fullName evidence="3">Uncharacterized protein</fullName>
    </submittedName>
</protein>
<accession>A0AAQ3U3Y6</accession>
<feature type="compositionally biased region" description="Basic and acidic residues" evidence="1">
    <location>
        <begin position="52"/>
        <end position="63"/>
    </location>
</feature>
<dbReference type="Proteomes" id="UP001341281">
    <property type="component" value="Chromosome 07"/>
</dbReference>
<keyword evidence="4" id="KW-1185">Reference proteome</keyword>
<evidence type="ECO:0000313" key="2">
    <source>
        <dbReference type="EMBL" id="WVZ84877.1"/>
    </source>
</evidence>
<evidence type="ECO:0000313" key="4">
    <source>
        <dbReference type="Proteomes" id="UP001341281"/>
    </source>
</evidence>
<name>A0AAQ3U3Y6_PASNO</name>
<feature type="region of interest" description="Disordered" evidence="1">
    <location>
        <begin position="20"/>
        <end position="63"/>
    </location>
</feature>
<reference evidence="3 4" key="1">
    <citation type="submission" date="2024-02" db="EMBL/GenBank/DDBJ databases">
        <title>High-quality chromosome-scale genome assembly of Pensacola bahiagrass (Paspalum notatum Flugge var. saurae).</title>
        <authorList>
            <person name="Vega J.M."/>
            <person name="Podio M."/>
            <person name="Orjuela J."/>
            <person name="Siena L.A."/>
            <person name="Pessino S.C."/>
            <person name="Combes M.C."/>
            <person name="Mariac C."/>
            <person name="Albertini E."/>
            <person name="Pupilli F."/>
            <person name="Ortiz J.P.A."/>
            <person name="Leblanc O."/>
        </authorList>
    </citation>
    <scope>NUCLEOTIDE SEQUENCE [LARGE SCALE GENOMIC DNA]</scope>
    <source>
        <strain evidence="3">R1</strain>
        <tissue evidence="3">Leaf</tissue>
    </source>
</reference>
<evidence type="ECO:0000256" key="1">
    <source>
        <dbReference type="SAM" id="MobiDB-lite"/>
    </source>
</evidence>
<gene>
    <name evidence="2" type="ORF">U9M48_031849</name>
    <name evidence="3" type="ORF">U9M48_031850</name>
</gene>
<dbReference type="AlphaFoldDB" id="A0AAQ3U3Y6"/>